<evidence type="ECO:0000256" key="1">
    <source>
        <dbReference type="SAM" id="Coils"/>
    </source>
</evidence>
<protein>
    <submittedName>
        <fullName evidence="2">Uncharacterized protein</fullName>
    </submittedName>
</protein>
<evidence type="ECO:0000313" key="2">
    <source>
        <dbReference type="EMBL" id="GAA3921622.1"/>
    </source>
</evidence>
<dbReference type="PANTHER" id="PTHR39431">
    <property type="entry name" value="FRPA/C-RELATED PROTEIN"/>
    <property type="match status" value="1"/>
</dbReference>
<evidence type="ECO:0000313" key="3">
    <source>
        <dbReference type="Proteomes" id="UP001501565"/>
    </source>
</evidence>
<gene>
    <name evidence="2" type="ORF">GCM10022277_16890</name>
</gene>
<dbReference type="RefSeq" id="WP_344797453.1">
    <property type="nucleotide sequence ID" value="NZ_BAABBN010000004.1"/>
</dbReference>
<dbReference type="Proteomes" id="UP001501565">
    <property type="component" value="Unassembled WGS sequence"/>
</dbReference>
<sequence>MKIVASEVQMDSAARRLYQYESKQNALIGDDELLEGEQGNFSNGVIVGISENAKLKYQQELEQYAYRSSDISLGATETKNTDPTEAKKFRSSDFVRAAADVVLQGNKAASRVAVPVNAVAVNAVAVNAVAVNAVPVNVAAANVVAANAVSANSIQAVGEQVPLEVPGNNIINVTTMVEDLNLQPLTARGSGLMRVEQYTRSYTEQSQIYNGYGTVSTSDGRVINFGLYLAMERSETIETSSELLVNVSPMVDPLVINFGSESATLNDQFFEFDIDSDGVAETIATLGKGSGYLMLDRNGNGSVDDGSELFGPATGRGFEELAEFDHDGNLWIDESDPVFDQLKVWVTDEQGNDSLLTLKETGVGAIYLGSSAADFDLVSREGLPLGNIKANGVMLMENGEVRSVQEIDLVDHTEENRQPNQPKVMSEEDIEDEIKNFALQAESDGAAEEEAEAGLIRISPDVAEALERLNNLREEQKAYSESLREEQEERKSVTELIIEAMNSAVFQKEPE</sequence>
<keyword evidence="3" id="KW-1185">Reference proteome</keyword>
<keyword evidence="1" id="KW-0175">Coiled coil</keyword>
<feature type="coiled-coil region" evidence="1">
    <location>
        <begin position="462"/>
        <end position="489"/>
    </location>
</feature>
<reference evidence="3" key="1">
    <citation type="journal article" date="2019" name="Int. J. Syst. Evol. Microbiol.">
        <title>The Global Catalogue of Microorganisms (GCM) 10K type strain sequencing project: providing services to taxonomists for standard genome sequencing and annotation.</title>
        <authorList>
            <consortium name="The Broad Institute Genomics Platform"/>
            <consortium name="The Broad Institute Genome Sequencing Center for Infectious Disease"/>
            <person name="Wu L."/>
            <person name="Ma J."/>
        </authorList>
    </citation>
    <scope>NUCLEOTIDE SEQUENCE [LARGE SCALE GENOMIC DNA]</scope>
    <source>
        <strain evidence="3">JCM 17551</strain>
    </source>
</reference>
<comment type="caution">
    <text evidence="2">The sequence shown here is derived from an EMBL/GenBank/DDBJ whole genome shotgun (WGS) entry which is preliminary data.</text>
</comment>
<name>A0ABP7MEQ7_9GAMM</name>
<organism evidence="2 3">
    <name type="scientific">Litoribacillus peritrichatus</name>
    <dbReference type="NCBI Taxonomy" id="718191"/>
    <lineage>
        <taxon>Bacteria</taxon>
        <taxon>Pseudomonadati</taxon>
        <taxon>Pseudomonadota</taxon>
        <taxon>Gammaproteobacteria</taxon>
        <taxon>Oceanospirillales</taxon>
        <taxon>Oceanospirillaceae</taxon>
        <taxon>Litoribacillus</taxon>
    </lineage>
</organism>
<accession>A0ABP7MEQ7</accession>
<proteinExistence type="predicted"/>
<dbReference type="EMBL" id="BAABBN010000004">
    <property type="protein sequence ID" value="GAA3921622.1"/>
    <property type="molecule type" value="Genomic_DNA"/>
</dbReference>
<dbReference type="PANTHER" id="PTHR39431:SF1">
    <property type="entry name" value="FRPA_C-RELATED PROTEIN"/>
    <property type="match status" value="1"/>
</dbReference>